<evidence type="ECO:0000313" key="4">
    <source>
        <dbReference type="Proteomes" id="UP000243579"/>
    </source>
</evidence>
<reference evidence="3 4" key="1">
    <citation type="journal article" date="2014" name="Genome Biol. Evol.">
        <title>The secreted proteins of Achlya hypogyna and Thraustotheca clavata identify the ancestral oomycete secretome and reveal gene acquisitions by horizontal gene transfer.</title>
        <authorList>
            <person name="Misner I."/>
            <person name="Blouin N."/>
            <person name="Leonard G."/>
            <person name="Richards T.A."/>
            <person name="Lane C.E."/>
        </authorList>
    </citation>
    <scope>NUCLEOTIDE SEQUENCE [LARGE SCALE GENOMIC DNA]</scope>
    <source>
        <strain evidence="3 4">ATCC 48635</strain>
    </source>
</reference>
<evidence type="ECO:0000256" key="2">
    <source>
        <dbReference type="SAM" id="MobiDB-lite"/>
    </source>
</evidence>
<gene>
    <name evidence="3" type="ORF">ACHHYP_11001</name>
</gene>
<dbReference type="EMBL" id="JNBR01000104">
    <property type="protein sequence ID" value="OQR97488.1"/>
    <property type="molecule type" value="Genomic_DNA"/>
</dbReference>
<protein>
    <submittedName>
        <fullName evidence="3">Uncharacterized protein</fullName>
    </submittedName>
</protein>
<feature type="region of interest" description="Disordered" evidence="2">
    <location>
        <begin position="173"/>
        <end position="208"/>
    </location>
</feature>
<dbReference type="OrthoDB" id="74462at2759"/>
<accession>A0A1V9ZHM1</accession>
<feature type="coiled-coil region" evidence="1">
    <location>
        <begin position="59"/>
        <end position="86"/>
    </location>
</feature>
<dbReference type="AlphaFoldDB" id="A0A1V9ZHM1"/>
<keyword evidence="4" id="KW-1185">Reference proteome</keyword>
<keyword evidence="1" id="KW-0175">Coiled coil</keyword>
<evidence type="ECO:0000256" key="1">
    <source>
        <dbReference type="SAM" id="Coils"/>
    </source>
</evidence>
<sequence>MSQKLLPETTRLLPAYAASPEDTVDSLAVRNQVLHDKVMALTTQLSQAHYELRIEKVLHRETKGKLKSVEAQLEAQVRQVFALEAALEEHIEAQMDTLAGPLNDIDEIHREELEMLQDDVDMYHDRCLEYEATIAKLRTALEDNALGQTNDWILRQQSRASYYLDEENIDCSDVESTYDDDHDADADCDSDSDVSDSESDESDDDDDEIFAWKSVDLRGSCSEDTMSADSDYELEQARLAQLCAIVSNSVEYETEYLAAVDKIEAKLEEESLAHLQQEAKLPAKVVPETPKRPKTVLEPKDWLDDLLFEVAQLGCAR</sequence>
<proteinExistence type="predicted"/>
<name>A0A1V9ZHM1_ACHHY</name>
<evidence type="ECO:0000313" key="3">
    <source>
        <dbReference type="EMBL" id="OQR97488.1"/>
    </source>
</evidence>
<organism evidence="3 4">
    <name type="scientific">Achlya hypogyna</name>
    <name type="common">Oomycete</name>
    <name type="synonym">Protoachlya hypogyna</name>
    <dbReference type="NCBI Taxonomy" id="1202772"/>
    <lineage>
        <taxon>Eukaryota</taxon>
        <taxon>Sar</taxon>
        <taxon>Stramenopiles</taxon>
        <taxon>Oomycota</taxon>
        <taxon>Saprolegniomycetes</taxon>
        <taxon>Saprolegniales</taxon>
        <taxon>Achlyaceae</taxon>
        <taxon>Achlya</taxon>
    </lineage>
</organism>
<comment type="caution">
    <text evidence="3">The sequence shown here is derived from an EMBL/GenBank/DDBJ whole genome shotgun (WGS) entry which is preliminary data.</text>
</comment>
<dbReference type="Proteomes" id="UP000243579">
    <property type="component" value="Unassembled WGS sequence"/>
</dbReference>